<evidence type="ECO:0000256" key="1">
    <source>
        <dbReference type="SAM" id="MobiDB-lite"/>
    </source>
</evidence>
<proteinExistence type="predicted"/>
<feature type="compositionally biased region" description="Low complexity" evidence="1">
    <location>
        <begin position="1"/>
        <end position="15"/>
    </location>
</feature>
<feature type="compositionally biased region" description="Basic and acidic residues" evidence="1">
    <location>
        <begin position="55"/>
        <end position="64"/>
    </location>
</feature>
<name>A0A8H1LLU0_9ACTN</name>
<organism evidence="2 3">
    <name type="scientific">Streptomyces albus</name>
    <dbReference type="NCBI Taxonomy" id="1888"/>
    <lineage>
        <taxon>Bacteria</taxon>
        <taxon>Bacillati</taxon>
        <taxon>Actinomycetota</taxon>
        <taxon>Actinomycetes</taxon>
        <taxon>Kitasatosporales</taxon>
        <taxon>Streptomycetaceae</taxon>
        <taxon>Streptomyces</taxon>
    </lineage>
</organism>
<sequence length="64" mass="6515">MPARTRARAPTASRPGPDRAAGRPPADGGQGGRPAGGRRQGGRSAGGRRRGGRSARWEGAARGR</sequence>
<reference evidence="2 3" key="1">
    <citation type="submission" date="2018-10" db="EMBL/GenBank/DDBJ databases">
        <title>Isolation of pseudouridimycin from Streptomyces albus DSM 40763.</title>
        <authorList>
            <person name="Rosenqvist P."/>
            <person name="Metsae-Ketelae M."/>
            <person name="Virta P."/>
        </authorList>
    </citation>
    <scope>NUCLEOTIDE SEQUENCE [LARGE SCALE GENOMIC DNA]</scope>
    <source>
        <strain evidence="2 3">DSM 40763</strain>
    </source>
</reference>
<feature type="compositionally biased region" description="Gly residues" evidence="1">
    <location>
        <begin position="28"/>
        <end position="45"/>
    </location>
</feature>
<accession>A0A8H1LLU0</accession>
<evidence type="ECO:0000313" key="3">
    <source>
        <dbReference type="Proteomes" id="UP000298111"/>
    </source>
</evidence>
<evidence type="ECO:0000313" key="2">
    <source>
        <dbReference type="EMBL" id="TGG88087.1"/>
    </source>
</evidence>
<gene>
    <name evidence="2" type="ORF">D8771_04045</name>
</gene>
<dbReference type="Proteomes" id="UP000298111">
    <property type="component" value="Unassembled WGS sequence"/>
</dbReference>
<dbReference type="AlphaFoldDB" id="A0A8H1LLU0"/>
<dbReference type="EMBL" id="RCIY01000012">
    <property type="protein sequence ID" value="TGG88087.1"/>
    <property type="molecule type" value="Genomic_DNA"/>
</dbReference>
<protein>
    <submittedName>
        <fullName evidence="2">Uncharacterized protein</fullName>
    </submittedName>
</protein>
<comment type="caution">
    <text evidence="2">The sequence shown here is derived from an EMBL/GenBank/DDBJ whole genome shotgun (WGS) entry which is preliminary data.</text>
</comment>
<feature type="region of interest" description="Disordered" evidence="1">
    <location>
        <begin position="1"/>
        <end position="64"/>
    </location>
</feature>